<dbReference type="InterPro" id="IPR054696">
    <property type="entry name" value="GTP-eEF1A_C"/>
</dbReference>
<dbReference type="EMBL" id="CAJOBA010000170">
    <property type="protein sequence ID" value="CAF3510565.1"/>
    <property type="molecule type" value="Genomic_DNA"/>
</dbReference>
<keyword evidence="10" id="KW-1185">Reference proteome</keyword>
<sequence length="408" mass="46766">MKTNVKLLVLGPVDSGRSTTIARLTDKSNCDSIALLSHLTSQRENENTINDNIHFETQKYSFNVIDVCGHCHFMKNLITGLTKIDCALVIISATDLNQQITYQQIQLIQTILGIDQIIVAVNKMDETQYDKKYFDEIQHLFHDLNSLVFIPISSLYDENILHSSTKMKWWYKQKYLCEALDSIVLPSRRQKPLRLPLQDVYKIGGIGTVPIGRVESGILKLNMTVKFVPSNITAEIKSFENGQMDSEAHPMDYIAFSLKQKIDVSQLHRGYICSDVRNDPAQETVSFNALIVVVNQYPDKIVENFQCDFNCHTLSNIQCRFLELSNTFDRRLGTPIWKKPKYLKYGDVAAVKIIPLEPICIETFKDYPSMGRFIVRNNLNQTLAIGLISHVEKKLETILHEQARRHRN</sequence>
<organism evidence="7 10">
    <name type="scientific">Didymodactylos carnosus</name>
    <dbReference type="NCBI Taxonomy" id="1234261"/>
    <lineage>
        <taxon>Eukaryota</taxon>
        <taxon>Metazoa</taxon>
        <taxon>Spiralia</taxon>
        <taxon>Gnathifera</taxon>
        <taxon>Rotifera</taxon>
        <taxon>Eurotatoria</taxon>
        <taxon>Bdelloidea</taxon>
        <taxon>Philodinida</taxon>
        <taxon>Philodinidae</taxon>
        <taxon>Didymodactylos</taxon>
    </lineage>
</organism>
<evidence type="ECO:0000313" key="7">
    <source>
        <dbReference type="EMBL" id="CAF1123541.1"/>
    </source>
</evidence>
<gene>
    <name evidence="7" type="ORF">GPM918_LOCUS19813</name>
    <name evidence="6" type="ORF">OVA965_LOCUS1025</name>
    <name evidence="9" type="ORF">SRO942_LOCUS19809</name>
    <name evidence="8" type="ORF">TMI583_LOCUS1026</name>
</gene>
<evidence type="ECO:0000313" key="10">
    <source>
        <dbReference type="Proteomes" id="UP000663829"/>
    </source>
</evidence>
<dbReference type="OrthoDB" id="342024at2759"/>
<reference evidence="7" key="1">
    <citation type="submission" date="2021-02" db="EMBL/GenBank/DDBJ databases">
        <authorList>
            <person name="Nowell W R."/>
        </authorList>
    </citation>
    <scope>NUCLEOTIDE SEQUENCE</scope>
</reference>
<dbReference type="AlphaFoldDB" id="A0A814QTR2"/>
<dbReference type="InterPro" id="IPR009000">
    <property type="entry name" value="Transl_B-barrel_sf"/>
</dbReference>
<protein>
    <recommendedName>
        <fullName evidence="11">Tr-type G domain-containing protein</fullName>
    </recommendedName>
</protein>
<dbReference type="SUPFAM" id="SSF52540">
    <property type="entry name" value="P-loop containing nucleoside triphosphate hydrolases"/>
    <property type="match status" value="1"/>
</dbReference>
<evidence type="ECO:0008006" key="11">
    <source>
        <dbReference type="Google" id="ProtNLM"/>
    </source>
</evidence>
<evidence type="ECO:0000259" key="4">
    <source>
        <dbReference type="Pfam" id="PF00009"/>
    </source>
</evidence>
<evidence type="ECO:0000256" key="2">
    <source>
        <dbReference type="ARBA" id="ARBA00022741"/>
    </source>
</evidence>
<evidence type="ECO:0000313" key="6">
    <source>
        <dbReference type="EMBL" id="CAF0734220.1"/>
    </source>
</evidence>
<dbReference type="EMBL" id="CAJNOQ010006100">
    <property type="protein sequence ID" value="CAF1123541.1"/>
    <property type="molecule type" value="Genomic_DNA"/>
</dbReference>
<dbReference type="Gene3D" id="2.40.30.10">
    <property type="entry name" value="Translation factors"/>
    <property type="match status" value="2"/>
</dbReference>
<dbReference type="EMBL" id="CAJNOK010000170">
    <property type="protein sequence ID" value="CAF0734220.1"/>
    <property type="molecule type" value="Genomic_DNA"/>
</dbReference>
<evidence type="ECO:0000313" key="8">
    <source>
        <dbReference type="EMBL" id="CAF3510565.1"/>
    </source>
</evidence>
<dbReference type="InterPro" id="IPR027417">
    <property type="entry name" value="P-loop_NTPase"/>
</dbReference>
<comment type="similarity">
    <text evidence="1">Belongs to the TRAFAC class translation factor GTPase superfamily. Classic translation factor GTPase family. EF-Tu/EF-1A subfamily.</text>
</comment>
<dbReference type="Gene3D" id="3.40.50.300">
    <property type="entry name" value="P-loop containing nucleotide triphosphate hydrolases"/>
    <property type="match status" value="1"/>
</dbReference>
<dbReference type="PRINTS" id="PR00315">
    <property type="entry name" value="ELONGATNFCT"/>
</dbReference>
<evidence type="ECO:0000256" key="1">
    <source>
        <dbReference type="ARBA" id="ARBA00007249"/>
    </source>
</evidence>
<dbReference type="Proteomes" id="UP000682733">
    <property type="component" value="Unassembled WGS sequence"/>
</dbReference>
<dbReference type="EMBL" id="CAJOBC010006100">
    <property type="protein sequence ID" value="CAF3887007.1"/>
    <property type="molecule type" value="Genomic_DNA"/>
</dbReference>
<dbReference type="InterPro" id="IPR000795">
    <property type="entry name" value="T_Tr_GTP-bd_dom"/>
</dbReference>
<dbReference type="GO" id="GO:0005525">
    <property type="term" value="F:GTP binding"/>
    <property type="evidence" value="ECO:0007669"/>
    <property type="project" value="UniProtKB-KW"/>
</dbReference>
<comment type="caution">
    <text evidence="7">The sequence shown here is derived from an EMBL/GenBank/DDBJ whole genome shotgun (WGS) entry which is preliminary data.</text>
</comment>
<dbReference type="Proteomes" id="UP000663829">
    <property type="component" value="Unassembled WGS sequence"/>
</dbReference>
<proteinExistence type="inferred from homology"/>
<name>A0A814QTR2_9BILA</name>
<dbReference type="Pfam" id="PF00009">
    <property type="entry name" value="GTP_EFTU"/>
    <property type="match status" value="1"/>
</dbReference>
<accession>A0A814QTR2</accession>
<keyword evidence="3" id="KW-0342">GTP-binding</keyword>
<evidence type="ECO:0000313" key="9">
    <source>
        <dbReference type="EMBL" id="CAF3887007.1"/>
    </source>
</evidence>
<dbReference type="SUPFAM" id="SSF50447">
    <property type="entry name" value="Translation proteins"/>
    <property type="match status" value="1"/>
</dbReference>
<dbReference type="GO" id="GO:0003924">
    <property type="term" value="F:GTPase activity"/>
    <property type="evidence" value="ECO:0007669"/>
    <property type="project" value="InterPro"/>
</dbReference>
<dbReference type="Proteomes" id="UP000681722">
    <property type="component" value="Unassembled WGS sequence"/>
</dbReference>
<evidence type="ECO:0000256" key="3">
    <source>
        <dbReference type="ARBA" id="ARBA00023134"/>
    </source>
</evidence>
<dbReference type="SUPFAM" id="SSF50465">
    <property type="entry name" value="EF-Tu/eEF-1alpha/eIF2-gamma C-terminal domain"/>
    <property type="match status" value="1"/>
</dbReference>
<dbReference type="Proteomes" id="UP000677228">
    <property type="component" value="Unassembled WGS sequence"/>
</dbReference>
<feature type="domain" description="Tr-type G" evidence="4">
    <location>
        <begin position="4"/>
        <end position="161"/>
    </location>
</feature>
<evidence type="ECO:0000259" key="5">
    <source>
        <dbReference type="Pfam" id="PF22594"/>
    </source>
</evidence>
<feature type="domain" description="GTP-eEF1A C-terminal" evidence="5">
    <location>
        <begin position="287"/>
        <end position="388"/>
    </location>
</feature>
<keyword evidence="2" id="KW-0547">Nucleotide-binding</keyword>
<dbReference type="PANTHER" id="PTHR23115">
    <property type="entry name" value="TRANSLATION FACTOR"/>
    <property type="match status" value="1"/>
</dbReference>
<dbReference type="Pfam" id="PF22594">
    <property type="entry name" value="GTP-eEF1A_C"/>
    <property type="match status" value="1"/>
</dbReference>
<dbReference type="InterPro" id="IPR009001">
    <property type="entry name" value="Transl_elong_EF1A/Init_IF2_C"/>
</dbReference>
<dbReference type="InterPro" id="IPR050100">
    <property type="entry name" value="TRAFAC_GTPase_members"/>
</dbReference>